<dbReference type="EMBL" id="JYDV01000005">
    <property type="protein sequence ID" value="KRZ44757.1"/>
    <property type="molecule type" value="Genomic_DNA"/>
</dbReference>
<evidence type="ECO:0000313" key="5">
    <source>
        <dbReference type="Proteomes" id="UP000054805"/>
    </source>
</evidence>
<reference evidence="4 5" key="1">
    <citation type="submission" date="2015-01" db="EMBL/GenBank/DDBJ databases">
        <title>Evolution of Trichinella species and genotypes.</title>
        <authorList>
            <person name="Korhonen P.K."/>
            <person name="Edoardo P."/>
            <person name="Giuseppe L.R."/>
            <person name="Gasser R.B."/>
        </authorList>
    </citation>
    <scope>NUCLEOTIDE SEQUENCE [LARGE SCALE GENOMIC DNA]</scope>
    <source>
        <strain evidence="1">ISS13</strain>
        <strain evidence="3">ISS176</strain>
        <strain evidence="2">ISS588</strain>
    </source>
</reference>
<keyword evidence="5" id="KW-1185">Reference proteome</keyword>
<dbReference type="EMBL" id="JYDS01000240">
    <property type="protein sequence ID" value="KRZ20440.1"/>
    <property type="molecule type" value="Genomic_DNA"/>
</dbReference>
<dbReference type="Proteomes" id="UP000054632">
    <property type="component" value="Unassembled WGS sequence"/>
</dbReference>
<evidence type="ECO:0000313" key="4">
    <source>
        <dbReference type="Proteomes" id="UP000054632"/>
    </source>
</evidence>
<evidence type="ECO:0000313" key="2">
    <source>
        <dbReference type="EMBL" id="KRZ20440.1"/>
    </source>
</evidence>
<protein>
    <submittedName>
        <fullName evidence="1">Uncharacterized protein</fullName>
    </submittedName>
</protein>
<sequence length="221" mass="25764">MLRFAEFDLYYHTTDVRPNNTNAVARERSQRSTTSKVTELSLLRTQVSSLGGFEPPTFRLTAERANRLRHRDYNILHRKIENADSFCILRTIEWICPLKEHLEMSHKKATSYLTNTKLLNLITLNCYVGKLLKPIICDKNLEMKTQITRQQNDHLVCEDLASHVTHMAQVKMGCKMQNAGMQQNHWRIKNPSRCHLQRACNNGRIFRKFLSLIQHSTNGIE</sequence>
<name>A0A0V1EUF6_TRIPS</name>
<accession>A0A0V1EUF6</accession>
<evidence type="ECO:0000313" key="1">
    <source>
        <dbReference type="EMBL" id="KRY77526.1"/>
    </source>
</evidence>
<dbReference type="EMBL" id="JYDR01000007">
    <property type="protein sequence ID" value="KRY77526.1"/>
    <property type="molecule type" value="Genomic_DNA"/>
</dbReference>
<dbReference type="Proteomes" id="UP000054826">
    <property type="component" value="Unassembled WGS sequence"/>
</dbReference>
<comment type="caution">
    <text evidence="1">The sequence shown here is derived from an EMBL/GenBank/DDBJ whole genome shotgun (WGS) entry which is preliminary data.</text>
</comment>
<proteinExistence type="predicted"/>
<dbReference type="Proteomes" id="UP000054805">
    <property type="component" value="Unassembled WGS sequence"/>
</dbReference>
<dbReference type="AlphaFoldDB" id="A0A0V1EUF6"/>
<gene>
    <name evidence="1" type="ORF">T4A_12415</name>
    <name evidence="2" type="ORF">T4B_359</name>
    <name evidence="3" type="ORF">T4C_7956</name>
</gene>
<evidence type="ECO:0000313" key="3">
    <source>
        <dbReference type="EMBL" id="KRZ44757.1"/>
    </source>
</evidence>
<organism evidence="1 4">
    <name type="scientific">Trichinella pseudospiralis</name>
    <name type="common">Parasitic roundworm</name>
    <dbReference type="NCBI Taxonomy" id="6337"/>
    <lineage>
        <taxon>Eukaryota</taxon>
        <taxon>Metazoa</taxon>
        <taxon>Ecdysozoa</taxon>
        <taxon>Nematoda</taxon>
        <taxon>Enoplea</taxon>
        <taxon>Dorylaimia</taxon>
        <taxon>Trichinellida</taxon>
        <taxon>Trichinellidae</taxon>
        <taxon>Trichinella</taxon>
    </lineage>
</organism>